<gene>
    <name evidence="1" type="ORF">SAMN06265795_12634</name>
</gene>
<accession>A0A239LTA8</accession>
<name>A0A239LTA8_9BURK</name>
<keyword evidence="2" id="KW-1185">Reference proteome</keyword>
<evidence type="ECO:0000313" key="2">
    <source>
        <dbReference type="Proteomes" id="UP000198284"/>
    </source>
</evidence>
<protein>
    <submittedName>
        <fullName evidence="1">Uncharacterized protein</fullName>
    </submittedName>
</protein>
<dbReference type="Proteomes" id="UP000198284">
    <property type="component" value="Unassembled WGS sequence"/>
</dbReference>
<sequence length="52" mass="5697">MSIAEVKRLARLAAHQGEPLNACPYPKGTDGAKIWTRAYKERLAELTEKAAA</sequence>
<evidence type="ECO:0000313" key="1">
    <source>
        <dbReference type="EMBL" id="SNT33605.1"/>
    </source>
</evidence>
<dbReference type="RefSeq" id="WP_176442613.1">
    <property type="nucleotide sequence ID" value="NZ_FZOT01000026.1"/>
</dbReference>
<dbReference type="AlphaFoldDB" id="A0A239LTA8"/>
<reference evidence="1 2" key="1">
    <citation type="submission" date="2017-06" db="EMBL/GenBank/DDBJ databases">
        <authorList>
            <person name="Kim H.J."/>
            <person name="Triplett B.A."/>
        </authorList>
    </citation>
    <scope>NUCLEOTIDE SEQUENCE [LARGE SCALE GENOMIC DNA]</scope>
    <source>
        <strain evidence="1 2">U15</strain>
    </source>
</reference>
<organism evidence="1 2">
    <name type="scientific">Noviherbaspirillum humi</name>
    <dbReference type="NCBI Taxonomy" id="1688639"/>
    <lineage>
        <taxon>Bacteria</taxon>
        <taxon>Pseudomonadati</taxon>
        <taxon>Pseudomonadota</taxon>
        <taxon>Betaproteobacteria</taxon>
        <taxon>Burkholderiales</taxon>
        <taxon>Oxalobacteraceae</taxon>
        <taxon>Noviherbaspirillum</taxon>
    </lineage>
</organism>
<dbReference type="EMBL" id="FZOT01000026">
    <property type="protein sequence ID" value="SNT33605.1"/>
    <property type="molecule type" value="Genomic_DNA"/>
</dbReference>
<proteinExistence type="predicted"/>